<name>A0A5C6PRV6_9TELE</name>
<dbReference type="PANTHER" id="PTHR12424:SF6">
    <property type="entry name" value="PROTEIN TWEETY HOMOLOG 2"/>
    <property type="match status" value="1"/>
</dbReference>
<keyword evidence="8 13" id="KW-0472">Membrane</keyword>
<evidence type="ECO:0000256" key="1">
    <source>
        <dbReference type="ARBA" id="ARBA00004651"/>
    </source>
</evidence>
<comment type="similarity">
    <text evidence="2 13">Belongs to the tweety family.</text>
</comment>
<reference evidence="14 15" key="1">
    <citation type="submission" date="2019-04" db="EMBL/GenBank/DDBJ databases">
        <title>Chromosome genome assembly for Takifugu flavidus.</title>
        <authorList>
            <person name="Xiao S."/>
        </authorList>
    </citation>
    <scope>NUCLEOTIDE SEQUENCE [LARGE SCALE GENOMIC DNA]</scope>
    <source>
        <strain evidence="14">HTHZ2018</strain>
        <tissue evidence="14">Muscle</tissue>
    </source>
</reference>
<keyword evidence="4" id="KW-1003">Cell membrane</keyword>
<keyword evidence="3 13" id="KW-0813">Transport</keyword>
<accession>A0A5C6PRV6</accession>
<evidence type="ECO:0000256" key="4">
    <source>
        <dbReference type="ARBA" id="ARBA00022475"/>
    </source>
</evidence>
<comment type="subcellular location">
    <subcellularLocation>
        <location evidence="1">Cell membrane</location>
        <topology evidence="1">Multi-pass membrane protein</topology>
    </subcellularLocation>
</comment>
<comment type="function">
    <text evidence="13">Probable chloride channel.</text>
</comment>
<dbReference type="GO" id="GO:0034707">
    <property type="term" value="C:chloride channel complex"/>
    <property type="evidence" value="ECO:0007669"/>
    <property type="project" value="UniProtKB-UniRule"/>
</dbReference>
<proteinExistence type="inferred from homology"/>
<dbReference type="EMBL" id="RHFK02000001">
    <property type="protein sequence ID" value="TWW82235.1"/>
    <property type="molecule type" value="Genomic_DNA"/>
</dbReference>
<dbReference type="GO" id="GO:0005886">
    <property type="term" value="C:plasma membrane"/>
    <property type="evidence" value="ECO:0007669"/>
    <property type="project" value="UniProtKB-SubCell"/>
</dbReference>
<dbReference type="InterPro" id="IPR006990">
    <property type="entry name" value="Tweety"/>
</dbReference>
<evidence type="ECO:0000256" key="13">
    <source>
        <dbReference type="RuleBase" id="RU361114"/>
    </source>
</evidence>
<dbReference type="Pfam" id="PF04906">
    <property type="entry name" value="Tweety"/>
    <property type="match status" value="1"/>
</dbReference>
<comment type="caution">
    <text evidence="14">The sequence shown here is derived from an EMBL/GenBank/DDBJ whole genome shotgun (WGS) entry which is preliminary data.</text>
</comment>
<evidence type="ECO:0000256" key="12">
    <source>
        <dbReference type="ARBA" id="ARBA00023303"/>
    </source>
</evidence>
<evidence type="ECO:0000256" key="7">
    <source>
        <dbReference type="ARBA" id="ARBA00023065"/>
    </source>
</evidence>
<keyword evidence="7 13" id="KW-0406">Ion transport</keyword>
<keyword evidence="12 13" id="KW-0407">Ion channel</keyword>
<evidence type="ECO:0000256" key="3">
    <source>
        <dbReference type="ARBA" id="ARBA00022448"/>
    </source>
</evidence>
<evidence type="ECO:0000256" key="5">
    <source>
        <dbReference type="ARBA" id="ARBA00022692"/>
    </source>
</evidence>
<evidence type="ECO:0000256" key="10">
    <source>
        <dbReference type="ARBA" id="ARBA00023180"/>
    </source>
</evidence>
<dbReference type="GO" id="GO:0005229">
    <property type="term" value="F:intracellularly calcium-gated chloride channel activity"/>
    <property type="evidence" value="ECO:0007669"/>
    <property type="project" value="TreeGrafter"/>
</dbReference>
<evidence type="ECO:0000256" key="6">
    <source>
        <dbReference type="ARBA" id="ARBA00022989"/>
    </source>
</evidence>
<evidence type="ECO:0000256" key="11">
    <source>
        <dbReference type="ARBA" id="ARBA00023214"/>
    </source>
</evidence>
<dbReference type="AlphaFoldDB" id="A0A5C6PRV6"/>
<dbReference type="GO" id="GO:0072320">
    <property type="term" value="F:volume-sensitive chloride channel activity"/>
    <property type="evidence" value="ECO:0007669"/>
    <property type="project" value="TreeGrafter"/>
</dbReference>
<evidence type="ECO:0000256" key="2">
    <source>
        <dbReference type="ARBA" id="ARBA00009849"/>
    </source>
</evidence>
<keyword evidence="9 13" id="KW-0869">Chloride channel</keyword>
<evidence type="ECO:0000313" key="14">
    <source>
        <dbReference type="EMBL" id="TWW82235.1"/>
    </source>
</evidence>
<dbReference type="PANTHER" id="PTHR12424">
    <property type="entry name" value="TWEETY-RELATED"/>
    <property type="match status" value="1"/>
</dbReference>
<gene>
    <name evidence="14" type="ORF">D4764_01G0020500</name>
</gene>
<feature type="transmembrane region" description="Helical" evidence="13">
    <location>
        <begin position="26"/>
        <end position="49"/>
    </location>
</feature>
<evidence type="ECO:0000313" key="15">
    <source>
        <dbReference type="Proteomes" id="UP000324091"/>
    </source>
</evidence>
<keyword evidence="5 13" id="KW-0812">Transmembrane</keyword>
<dbReference type="Proteomes" id="UP000324091">
    <property type="component" value="Chromosome 1"/>
</dbReference>
<comment type="caution">
    <text evidence="13">Lacks conserved residue(s) required for the propagation of feature annotation.</text>
</comment>
<organism evidence="14 15">
    <name type="scientific">Takifugu flavidus</name>
    <name type="common">sansaifugu</name>
    <dbReference type="NCBI Taxonomy" id="433684"/>
    <lineage>
        <taxon>Eukaryota</taxon>
        <taxon>Metazoa</taxon>
        <taxon>Chordata</taxon>
        <taxon>Craniata</taxon>
        <taxon>Vertebrata</taxon>
        <taxon>Euteleostomi</taxon>
        <taxon>Actinopterygii</taxon>
        <taxon>Neopterygii</taxon>
        <taxon>Teleostei</taxon>
        <taxon>Neoteleostei</taxon>
        <taxon>Acanthomorphata</taxon>
        <taxon>Eupercaria</taxon>
        <taxon>Tetraodontiformes</taxon>
        <taxon>Tetradontoidea</taxon>
        <taxon>Tetraodontidae</taxon>
        <taxon>Takifugu</taxon>
    </lineage>
</organism>
<evidence type="ECO:0000256" key="8">
    <source>
        <dbReference type="ARBA" id="ARBA00023136"/>
    </source>
</evidence>
<keyword evidence="15" id="KW-1185">Reference proteome</keyword>
<sequence length="83" mass="8584">MVAQPSALCRKESGSPGATTRAGERALMFLGCVAAAGLGLNLLGLAVYLSCLCCCRRDEEDQSKKAGSCCVTWSAVAAALLTW</sequence>
<evidence type="ECO:0000256" key="9">
    <source>
        <dbReference type="ARBA" id="ARBA00023173"/>
    </source>
</evidence>
<keyword evidence="11 13" id="KW-0868">Chloride</keyword>
<keyword evidence="10" id="KW-0325">Glycoprotein</keyword>
<protein>
    <recommendedName>
        <fullName evidence="13">Protein tweety homolog</fullName>
    </recommendedName>
</protein>
<keyword evidence="6 13" id="KW-1133">Transmembrane helix</keyword>